<evidence type="ECO:0000313" key="1">
    <source>
        <dbReference type="EMBL" id="HGZ12303.1"/>
    </source>
</evidence>
<accession>A0A7C5ERV3</accession>
<dbReference type="EMBL" id="DTKJ01000059">
    <property type="protein sequence ID" value="HGZ12303.1"/>
    <property type="molecule type" value="Genomic_DNA"/>
</dbReference>
<reference evidence="1" key="1">
    <citation type="journal article" date="2020" name="mSystems">
        <title>Genome- and Community-Level Interaction Insights into Carbon Utilization and Element Cycling Functions of Hydrothermarchaeota in Hydrothermal Sediment.</title>
        <authorList>
            <person name="Zhou Z."/>
            <person name="Liu Y."/>
            <person name="Xu W."/>
            <person name="Pan J."/>
            <person name="Luo Z.H."/>
            <person name="Li M."/>
        </authorList>
    </citation>
    <scope>NUCLEOTIDE SEQUENCE [LARGE SCALE GENOMIC DNA]</scope>
    <source>
        <strain evidence="1">SpSt-853</strain>
    </source>
</reference>
<proteinExistence type="predicted"/>
<comment type="caution">
    <text evidence="1">The sequence shown here is derived from an EMBL/GenBank/DDBJ whole genome shotgun (WGS) entry which is preliminary data.</text>
</comment>
<name>A0A7C5ERV3_9BACT</name>
<sequence>MKGLFNKVRNRLTRQRYVVSTIRKGQNLFETAVFEANFFYFPKRLSRPDLAVETHTKDDAWEMHYRLTARLAEEYPAALFREYSHKT</sequence>
<dbReference type="AlphaFoldDB" id="A0A7C5ERV3"/>
<gene>
    <name evidence="1" type="ORF">ENW48_08795</name>
</gene>
<protein>
    <submittedName>
        <fullName evidence="1">Uncharacterized protein</fullName>
    </submittedName>
</protein>
<organism evidence="1">
    <name type="scientific">Desulfobacca acetoxidans</name>
    <dbReference type="NCBI Taxonomy" id="60893"/>
    <lineage>
        <taxon>Bacteria</taxon>
        <taxon>Pseudomonadati</taxon>
        <taxon>Thermodesulfobacteriota</taxon>
        <taxon>Desulfobaccia</taxon>
        <taxon>Desulfobaccales</taxon>
        <taxon>Desulfobaccaceae</taxon>
        <taxon>Desulfobacca</taxon>
    </lineage>
</organism>